<keyword evidence="9" id="KW-1278">Translocase</keyword>
<comment type="function">
    <text evidence="17">Core subunit of the mitochondrial membrane respiratory chain NADH dehydrogenase (Complex I) which catalyzes electron transfer from NADH through the respiratory chain, using ubiquinone as an electron acceptor. Essential for the catalytic activity and assembly of complex I.</text>
</comment>
<dbReference type="EMBL" id="MG923491">
    <property type="protein sequence ID" value="AZL93187.1"/>
    <property type="molecule type" value="Genomic_DNA"/>
</dbReference>
<feature type="transmembrane region" description="Helical" evidence="17">
    <location>
        <begin position="6"/>
        <end position="25"/>
    </location>
</feature>
<dbReference type="GO" id="GO:0008137">
    <property type="term" value="F:NADH dehydrogenase (ubiquinone) activity"/>
    <property type="evidence" value="ECO:0007669"/>
    <property type="project" value="UniProtKB-UniRule"/>
</dbReference>
<comment type="subcellular location">
    <subcellularLocation>
        <location evidence="2 17">Mitochondrion membrane</location>
        <topology evidence="2 17">Multi-pass membrane protein</topology>
    </subcellularLocation>
</comment>
<keyword evidence="11 17" id="KW-1133">Transmembrane helix</keyword>
<keyword evidence="10 17" id="KW-0249">Electron transport</keyword>
<feature type="domain" description="NADH:quinone oxidoreductase/Mrp antiporter transmembrane" evidence="18">
    <location>
        <begin position="105"/>
        <end position="388"/>
    </location>
</feature>
<evidence type="ECO:0000256" key="1">
    <source>
        <dbReference type="ARBA" id="ARBA00003257"/>
    </source>
</evidence>
<dbReference type="PRINTS" id="PR01437">
    <property type="entry name" value="NUOXDRDTASE4"/>
</dbReference>
<keyword evidence="8 17" id="KW-0812">Transmembrane</keyword>
<gene>
    <name evidence="19" type="primary">nad4</name>
</gene>
<dbReference type="EC" id="7.1.1.2" evidence="4 17"/>
<keyword evidence="15 17" id="KW-0472">Membrane</keyword>
<feature type="transmembrane region" description="Helical" evidence="17">
    <location>
        <begin position="378"/>
        <end position="403"/>
    </location>
</feature>
<feature type="transmembrane region" description="Helical" evidence="17">
    <location>
        <begin position="213"/>
        <end position="234"/>
    </location>
</feature>
<evidence type="ECO:0000256" key="13">
    <source>
        <dbReference type="ARBA" id="ARBA00023075"/>
    </source>
</evidence>
<dbReference type="GO" id="GO:0042773">
    <property type="term" value="P:ATP synthesis coupled electron transport"/>
    <property type="evidence" value="ECO:0007669"/>
    <property type="project" value="InterPro"/>
</dbReference>
<keyword evidence="12 17" id="KW-0520">NAD</keyword>
<protein>
    <recommendedName>
        <fullName evidence="5 17">NADH-ubiquinone oxidoreductase chain 4</fullName>
        <ecNumber evidence="4 17">7.1.1.2</ecNumber>
    </recommendedName>
</protein>
<dbReference type="Pfam" id="PF00361">
    <property type="entry name" value="Proton_antipo_M"/>
    <property type="match status" value="1"/>
</dbReference>
<evidence type="ECO:0000256" key="9">
    <source>
        <dbReference type="ARBA" id="ARBA00022967"/>
    </source>
</evidence>
<keyword evidence="14 17" id="KW-0496">Mitochondrion</keyword>
<feature type="transmembrane region" description="Helical" evidence="17">
    <location>
        <begin position="112"/>
        <end position="131"/>
    </location>
</feature>
<proteinExistence type="inferred from homology"/>
<accession>A0A3S8V0K8</accession>
<geneLocation type="mitochondrion" evidence="19"/>
<sequence length="450" mass="54258">MMSLIMMLLFMILMIYFKMILKYIFYTNIMMFMLMIFLMKFIYLEFMWISIYLNYGIDKYSYGMIILCLWIMFMMIFSSKKIIKFNLFMFMLLLLLLLLMMCFYSMNYLMFYLFFESSLIPTILLIIGWGMQPERIKAGYYMFLYTMFSSLPLLLMIFILKEYFFSLNYLILLNKNININYELMFYFFMIFSFMVKLPIFLFHLWLPKAHVEAPLVGSMILAGVMLKLGSYGLIRSMIMMMNLSMKFNLYMFILSLWGGLILSLICFMQIDLKMLVAYSSIVHMSIMLMGMLTLNMSGYMGSYLLMISHGICSSGLFYLVNLNYLRLNSRLFIFNKGMIMLMPNLSLWWFLMCVMNMSSPFSLNLFSEIMILMCLMKWSYLILLMLIFYMFLMSIYSIFLFIMINHGKLNLYINKMYFNYMNEYLLIMLHWFPMNLIFLNLNYLYLMNLL</sequence>
<evidence type="ECO:0000256" key="6">
    <source>
        <dbReference type="ARBA" id="ARBA00022448"/>
    </source>
</evidence>
<feature type="transmembrane region" description="Helical" evidence="17">
    <location>
        <begin position="143"/>
        <end position="164"/>
    </location>
</feature>
<feature type="transmembrane region" description="Helical" evidence="17">
    <location>
        <begin position="184"/>
        <end position="206"/>
    </location>
</feature>
<evidence type="ECO:0000256" key="12">
    <source>
        <dbReference type="ARBA" id="ARBA00023027"/>
    </source>
</evidence>
<reference evidence="19" key="1">
    <citation type="journal article" date="2018" name="Mol. Phylogenet. Evol.">
        <title>Mitochondrial phylogenomics of the Hymenoptera.</title>
        <authorList>
            <person name="Tang P."/>
            <person name="Zhu J.C."/>
            <person name="Zheng B.Y."/>
            <person name="Wei S.J."/>
            <person name="Sharkey M."/>
            <person name="Chen X.X."/>
            <person name="Vogler A.P."/>
        </authorList>
    </citation>
    <scope>NUCLEOTIDE SEQUENCE</scope>
</reference>
<evidence type="ECO:0000259" key="18">
    <source>
        <dbReference type="Pfam" id="PF00361"/>
    </source>
</evidence>
<evidence type="ECO:0000256" key="3">
    <source>
        <dbReference type="ARBA" id="ARBA00009025"/>
    </source>
</evidence>
<keyword evidence="13 17" id="KW-0830">Ubiquinone</keyword>
<evidence type="ECO:0000256" key="16">
    <source>
        <dbReference type="ARBA" id="ARBA00049551"/>
    </source>
</evidence>
<keyword evidence="6 17" id="KW-0813">Transport</keyword>
<feature type="transmembrane region" description="Helical" evidence="17">
    <location>
        <begin position="60"/>
        <end position="78"/>
    </location>
</feature>
<evidence type="ECO:0000256" key="15">
    <source>
        <dbReference type="ARBA" id="ARBA00023136"/>
    </source>
</evidence>
<comment type="function">
    <text evidence="1">Core subunit of the mitochondrial membrane respiratory chain NADH dehydrogenase (Complex I) that is believed to belong to the minimal assembly required for catalysis. Complex I functions in the transfer of electrons from NADH to the respiratory chain. The immediate electron acceptor for the enzyme is believed to be ubiquinone.</text>
</comment>
<evidence type="ECO:0000256" key="14">
    <source>
        <dbReference type="ARBA" id="ARBA00023128"/>
    </source>
</evidence>
<evidence type="ECO:0000256" key="8">
    <source>
        <dbReference type="ARBA" id="ARBA00022692"/>
    </source>
</evidence>
<evidence type="ECO:0000313" key="19">
    <source>
        <dbReference type="EMBL" id="AZL93187.1"/>
    </source>
</evidence>
<dbReference type="GO" id="GO:0048039">
    <property type="term" value="F:ubiquinone binding"/>
    <property type="evidence" value="ECO:0007669"/>
    <property type="project" value="TreeGrafter"/>
</dbReference>
<evidence type="ECO:0000256" key="7">
    <source>
        <dbReference type="ARBA" id="ARBA00022660"/>
    </source>
</evidence>
<feature type="transmembrane region" description="Helical" evidence="17">
    <location>
        <begin position="275"/>
        <end position="294"/>
    </location>
</feature>
<evidence type="ECO:0000256" key="5">
    <source>
        <dbReference type="ARBA" id="ARBA00021006"/>
    </source>
</evidence>
<keyword evidence="7 17" id="KW-0679">Respiratory chain</keyword>
<dbReference type="GO" id="GO:0003954">
    <property type="term" value="F:NADH dehydrogenase activity"/>
    <property type="evidence" value="ECO:0007669"/>
    <property type="project" value="TreeGrafter"/>
</dbReference>
<organism evidence="19">
    <name type="scientific">Diapriidae sp. ZJUH_2016010</name>
    <dbReference type="NCBI Taxonomy" id="2491155"/>
    <lineage>
        <taxon>Eukaryota</taxon>
        <taxon>Metazoa</taxon>
        <taxon>Ecdysozoa</taxon>
        <taxon>Arthropoda</taxon>
        <taxon>Hexapoda</taxon>
        <taxon>Insecta</taxon>
        <taxon>Pterygota</taxon>
        <taxon>Neoptera</taxon>
        <taxon>Endopterygota</taxon>
        <taxon>Hymenoptera</taxon>
        <taxon>Apocrita</taxon>
        <taxon>Proctotrupomorpha</taxon>
        <taxon>Diaprioidea</taxon>
        <taxon>Diapriidae</taxon>
    </lineage>
</organism>
<dbReference type="GO" id="GO:0015990">
    <property type="term" value="P:electron transport coupled proton transport"/>
    <property type="evidence" value="ECO:0007669"/>
    <property type="project" value="TreeGrafter"/>
</dbReference>
<feature type="transmembrane region" description="Helical" evidence="17">
    <location>
        <begin position="424"/>
        <end position="445"/>
    </location>
</feature>
<dbReference type="InterPro" id="IPR001750">
    <property type="entry name" value="ND/Mrp_TM"/>
</dbReference>
<dbReference type="InterPro" id="IPR003918">
    <property type="entry name" value="NADH_UbQ_OxRdtase"/>
</dbReference>
<evidence type="ECO:0000256" key="2">
    <source>
        <dbReference type="ARBA" id="ARBA00004225"/>
    </source>
</evidence>
<feature type="transmembrane region" description="Helical" evidence="17">
    <location>
        <begin position="85"/>
        <end position="106"/>
    </location>
</feature>
<evidence type="ECO:0000256" key="11">
    <source>
        <dbReference type="ARBA" id="ARBA00022989"/>
    </source>
</evidence>
<evidence type="ECO:0000256" key="17">
    <source>
        <dbReference type="RuleBase" id="RU003297"/>
    </source>
</evidence>
<evidence type="ECO:0000256" key="4">
    <source>
        <dbReference type="ARBA" id="ARBA00012944"/>
    </source>
</evidence>
<feature type="transmembrane region" description="Helical" evidence="17">
    <location>
        <begin position="300"/>
        <end position="325"/>
    </location>
</feature>
<feature type="transmembrane region" description="Helical" evidence="17">
    <location>
        <begin position="32"/>
        <end position="54"/>
    </location>
</feature>
<dbReference type="AlphaFoldDB" id="A0A3S8V0K8"/>
<name>A0A3S8V0K8_9HYME</name>
<dbReference type="PANTHER" id="PTHR43507:SF20">
    <property type="entry name" value="NADH-UBIQUINONE OXIDOREDUCTASE CHAIN 4"/>
    <property type="match status" value="1"/>
</dbReference>
<feature type="transmembrane region" description="Helical" evidence="17">
    <location>
        <begin position="337"/>
        <end position="358"/>
    </location>
</feature>
<comment type="catalytic activity">
    <reaction evidence="16 17">
        <text>a ubiquinone + NADH + 5 H(+)(in) = a ubiquinol + NAD(+) + 4 H(+)(out)</text>
        <dbReference type="Rhea" id="RHEA:29091"/>
        <dbReference type="Rhea" id="RHEA-COMP:9565"/>
        <dbReference type="Rhea" id="RHEA-COMP:9566"/>
        <dbReference type="ChEBI" id="CHEBI:15378"/>
        <dbReference type="ChEBI" id="CHEBI:16389"/>
        <dbReference type="ChEBI" id="CHEBI:17976"/>
        <dbReference type="ChEBI" id="CHEBI:57540"/>
        <dbReference type="ChEBI" id="CHEBI:57945"/>
        <dbReference type="EC" id="7.1.1.2"/>
    </reaction>
</comment>
<dbReference type="GO" id="GO:0031966">
    <property type="term" value="C:mitochondrial membrane"/>
    <property type="evidence" value="ECO:0007669"/>
    <property type="project" value="UniProtKB-SubCell"/>
</dbReference>
<evidence type="ECO:0000256" key="10">
    <source>
        <dbReference type="ARBA" id="ARBA00022982"/>
    </source>
</evidence>
<dbReference type="PANTHER" id="PTHR43507">
    <property type="entry name" value="NADH-UBIQUINONE OXIDOREDUCTASE CHAIN 4"/>
    <property type="match status" value="1"/>
</dbReference>
<feature type="transmembrane region" description="Helical" evidence="17">
    <location>
        <begin position="249"/>
        <end position="268"/>
    </location>
</feature>
<comment type="similarity">
    <text evidence="3 17">Belongs to the complex I subunit 4 family.</text>
</comment>